<dbReference type="AlphaFoldDB" id="A0A485KD34"/>
<proteinExistence type="predicted"/>
<dbReference type="EMBL" id="VJMH01000270">
    <property type="protein sequence ID" value="KAF0717298.1"/>
    <property type="molecule type" value="Genomic_DNA"/>
</dbReference>
<dbReference type="EMBL" id="CAADRA010000270">
    <property type="protein sequence ID" value="VFT79579.1"/>
    <property type="molecule type" value="Genomic_DNA"/>
</dbReference>
<organism evidence="2 3">
    <name type="scientific">Aphanomyces stellatus</name>
    <dbReference type="NCBI Taxonomy" id="120398"/>
    <lineage>
        <taxon>Eukaryota</taxon>
        <taxon>Sar</taxon>
        <taxon>Stramenopiles</taxon>
        <taxon>Oomycota</taxon>
        <taxon>Saprolegniomycetes</taxon>
        <taxon>Saprolegniales</taxon>
        <taxon>Verrucalvaceae</taxon>
        <taxon>Aphanomyces</taxon>
    </lineage>
</organism>
<reference evidence="1" key="2">
    <citation type="submission" date="2019-06" db="EMBL/GenBank/DDBJ databases">
        <title>Genomics analysis of Aphanomyces spp. identifies a new class of oomycete effector associated with host adaptation.</title>
        <authorList>
            <person name="Gaulin E."/>
        </authorList>
    </citation>
    <scope>NUCLEOTIDE SEQUENCE</scope>
    <source>
        <strain evidence="1">CBS 578.67</strain>
    </source>
</reference>
<dbReference type="PANTHER" id="PTHR24114:SF2">
    <property type="entry name" value="F-BOX DOMAIN-CONTAINING PROTEIN-RELATED"/>
    <property type="match status" value="1"/>
</dbReference>
<keyword evidence="3" id="KW-1185">Reference proteome</keyword>
<reference evidence="2 3" key="1">
    <citation type="submission" date="2019-03" db="EMBL/GenBank/DDBJ databases">
        <authorList>
            <person name="Gaulin E."/>
            <person name="Dumas B."/>
        </authorList>
    </citation>
    <scope>NUCLEOTIDE SEQUENCE [LARGE SCALE GENOMIC DNA]</scope>
    <source>
        <strain evidence="2">CBS 568.67</strain>
    </source>
</reference>
<gene>
    <name evidence="2" type="primary">Aste57867_2378</name>
    <name evidence="1" type="ORF">As57867_002372</name>
    <name evidence="2" type="ORF">ASTE57867_2378</name>
</gene>
<accession>A0A485KD34</accession>
<sequence length="483" mass="54484">MRIPFLKLENTSLRPLLPVDVLLKIALWIEDATSFFAFLESLGTAHARGSLDSLWQLRSAFLDRDHLWPSLHLTDQILANHLEGLKSALFYVPHIVVLDLVDIGWLHQHVSPSTTISWEAAFPTSPSTALVHGILVDLEDWFHMWAKLSIANLTVMRPDHNQNVRRLWTPTPAIPTLFEVLPSCHRLVRLKLECPFCLSAVFELAATSTSLIDLALVSGSVYIMGSEPRLNATHISLAMQWLNTAPVERLRLSNVYLASDLARNVLEMFLTTLFTCPTMMNLQLSTWDLASLDSSIFPTSFGLLRLKFSGIKLTPTTILCLCRVLRHSIALKTFILTKLRRSQCTDAHTNNTSAFQELFESIAQSNIKTLDVSNCRLDDTHWPQLGQSLQRCTLESIRLDRNYITDEGAYWIARAIQANETIHSVSLRRNTLTFKGVKELLDINILRQVPLRALGIDPTRKISNDEKGQLHELAKLTGVDLSI</sequence>
<dbReference type="OrthoDB" id="120976at2759"/>
<dbReference type="Gene3D" id="3.80.10.10">
    <property type="entry name" value="Ribonuclease Inhibitor"/>
    <property type="match status" value="1"/>
</dbReference>
<dbReference type="InterPro" id="IPR052394">
    <property type="entry name" value="LRR-containing"/>
</dbReference>
<dbReference type="SUPFAM" id="SSF52047">
    <property type="entry name" value="RNI-like"/>
    <property type="match status" value="1"/>
</dbReference>
<name>A0A485KD34_9STRA</name>
<evidence type="ECO:0000313" key="3">
    <source>
        <dbReference type="Proteomes" id="UP000332933"/>
    </source>
</evidence>
<dbReference type="InterPro" id="IPR001611">
    <property type="entry name" value="Leu-rich_rpt"/>
</dbReference>
<evidence type="ECO:0000313" key="1">
    <source>
        <dbReference type="EMBL" id="KAF0717298.1"/>
    </source>
</evidence>
<dbReference type="Pfam" id="PF13516">
    <property type="entry name" value="LRR_6"/>
    <property type="match status" value="1"/>
</dbReference>
<dbReference type="Proteomes" id="UP000332933">
    <property type="component" value="Unassembled WGS sequence"/>
</dbReference>
<protein>
    <submittedName>
        <fullName evidence="2">Aste57867_2378 protein</fullName>
    </submittedName>
</protein>
<evidence type="ECO:0000313" key="2">
    <source>
        <dbReference type="EMBL" id="VFT79579.1"/>
    </source>
</evidence>
<dbReference type="InterPro" id="IPR032675">
    <property type="entry name" value="LRR_dom_sf"/>
</dbReference>
<dbReference type="PANTHER" id="PTHR24114">
    <property type="entry name" value="LEUCINE RICH REPEAT FAMILY PROTEIN"/>
    <property type="match status" value="1"/>
</dbReference>